<dbReference type="PANTHER" id="PTHR37943:SF1">
    <property type="entry name" value="PROTEIN VES"/>
    <property type="match status" value="1"/>
</dbReference>
<accession>A0A1H9BMV4</accession>
<dbReference type="Pfam" id="PF05962">
    <property type="entry name" value="HutD"/>
    <property type="match status" value="1"/>
</dbReference>
<organism evidence="1 2">
    <name type="scientific">Ignavigranum ruoffiae</name>
    <dbReference type="NCBI Taxonomy" id="89093"/>
    <lineage>
        <taxon>Bacteria</taxon>
        <taxon>Bacillati</taxon>
        <taxon>Bacillota</taxon>
        <taxon>Bacilli</taxon>
        <taxon>Lactobacillales</taxon>
        <taxon>Aerococcaceae</taxon>
        <taxon>Ignavigranum</taxon>
    </lineage>
</organism>
<dbReference type="InterPro" id="IPR010282">
    <property type="entry name" value="Uncharacterised_HutD/Ves"/>
</dbReference>
<dbReference type="RefSeq" id="WP_159428834.1">
    <property type="nucleotide sequence ID" value="NZ_CALUDV010000006.1"/>
</dbReference>
<dbReference type="PANTHER" id="PTHR37943">
    <property type="entry name" value="PROTEIN VES"/>
    <property type="match status" value="1"/>
</dbReference>
<sequence length="200" mass="22742">METKKITSNDYLVSQWSGGLTTQLLIAPPDAVYQPGNFDYRISSATIEIEESDFTPLPGYQRIILPLQGKLLLTNHTSGEEVELDQFQTYEFSGSDKISSHQPCTDFNIIYKESLKSDLIKITKQSPNIEIESNNDYYLHAVENISFSMRVNHEEERWTLAQGQGLWIRQSLTNESATLIFDAQDSQNALIALLAKIEYK</sequence>
<keyword evidence="2" id="KW-1185">Reference proteome</keyword>
<evidence type="ECO:0000313" key="1">
    <source>
        <dbReference type="EMBL" id="SEP90344.1"/>
    </source>
</evidence>
<dbReference type="Gene3D" id="2.60.120.10">
    <property type="entry name" value="Jelly Rolls"/>
    <property type="match status" value="1"/>
</dbReference>
<dbReference type="InterPro" id="IPR011051">
    <property type="entry name" value="RmlC_Cupin_sf"/>
</dbReference>
<gene>
    <name evidence="1" type="ORF">SAMN04488558_10353</name>
</gene>
<dbReference type="OrthoDB" id="9786443at2"/>
<dbReference type="InterPro" id="IPR014710">
    <property type="entry name" value="RmlC-like_jellyroll"/>
</dbReference>
<protein>
    <submittedName>
        <fullName evidence="1">HutD protein</fullName>
    </submittedName>
</protein>
<dbReference type="EMBL" id="FOEN01000003">
    <property type="protein sequence ID" value="SEP90344.1"/>
    <property type="molecule type" value="Genomic_DNA"/>
</dbReference>
<dbReference type="Proteomes" id="UP000198833">
    <property type="component" value="Unassembled WGS sequence"/>
</dbReference>
<evidence type="ECO:0000313" key="2">
    <source>
        <dbReference type="Proteomes" id="UP000198833"/>
    </source>
</evidence>
<name>A0A1H9BMV4_9LACT</name>
<dbReference type="STRING" id="89093.SAMN04488558_10353"/>
<reference evidence="1 2" key="1">
    <citation type="submission" date="2016-10" db="EMBL/GenBank/DDBJ databases">
        <authorList>
            <person name="de Groot N.N."/>
        </authorList>
    </citation>
    <scope>NUCLEOTIDE SEQUENCE [LARGE SCALE GENOMIC DNA]</scope>
    <source>
        <strain evidence="1 2">DSM 15695</strain>
    </source>
</reference>
<dbReference type="AlphaFoldDB" id="A0A1H9BMV4"/>
<proteinExistence type="predicted"/>
<dbReference type="SUPFAM" id="SSF51182">
    <property type="entry name" value="RmlC-like cupins"/>
    <property type="match status" value="1"/>
</dbReference>